<gene>
    <name evidence="2" type="ORF">COV53_04905</name>
</gene>
<reference evidence="2 3" key="1">
    <citation type="submission" date="2017-09" db="EMBL/GenBank/DDBJ databases">
        <title>Depth-based differentiation of microbial function through sediment-hosted aquifers and enrichment of novel symbionts in the deep terrestrial subsurface.</title>
        <authorList>
            <person name="Probst A.J."/>
            <person name="Ladd B."/>
            <person name="Jarett J.K."/>
            <person name="Geller-Mcgrath D.E."/>
            <person name="Sieber C.M."/>
            <person name="Emerson J.B."/>
            <person name="Anantharaman K."/>
            <person name="Thomas B.C."/>
            <person name="Malmstrom R."/>
            <person name="Stieglmeier M."/>
            <person name="Klingl A."/>
            <person name="Woyke T."/>
            <person name="Ryan C.M."/>
            <person name="Banfield J.F."/>
        </authorList>
    </citation>
    <scope>NUCLEOTIDE SEQUENCE [LARGE SCALE GENOMIC DNA]</scope>
    <source>
        <strain evidence="2">CG11_big_fil_rev_8_21_14_0_20_37_11</strain>
    </source>
</reference>
<accession>A0A2H0NGR0</accession>
<evidence type="ECO:0000313" key="3">
    <source>
        <dbReference type="Proteomes" id="UP000230707"/>
    </source>
</evidence>
<dbReference type="Proteomes" id="UP000230707">
    <property type="component" value="Unassembled WGS sequence"/>
</dbReference>
<sequence>MKLKKFLIFIFILPLTLFLDLIIYGMVKTCPTCGSFSQWIQTEGALSFPIVVGISEWFGQMIRTQQNNKYD</sequence>
<organism evidence="2 3">
    <name type="scientific">Candidatus Gottesmanbacteria bacterium CG11_big_fil_rev_8_21_14_0_20_37_11</name>
    <dbReference type="NCBI Taxonomy" id="1974575"/>
    <lineage>
        <taxon>Bacteria</taxon>
        <taxon>Candidatus Gottesmaniibacteriota</taxon>
    </lineage>
</organism>
<feature type="transmembrane region" description="Helical" evidence="1">
    <location>
        <begin position="7"/>
        <end position="27"/>
    </location>
</feature>
<dbReference type="AlphaFoldDB" id="A0A2H0NGR0"/>
<keyword evidence="1" id="KW-0472">Membrane</keyword>
<name>A0A2H0NGR0_9BACT</name>
<protein>
    <submittedName>
        <fullName evidence="2">Uncharacterized protein</fullName>
    </submittedName>
</protein>
<keyword evidence="1" id="KW-1133">Transmembrane helix</keyword>
<dbReference type="EMBL" id="PCWS01000107">
    <property type="protein sequence ID" value="PIR08083.1"/>
    <property type="molecule type" value="Genomic_DNA"/>
</dbReference>
<evidence type="ECO:0000256" key="1">
    <source>
        <dbReference type="SAM" id="Phobius"/>
    </source>
</evidence>
<comment type="caution">
    <text evidence="2">The sequence shown here is derived from an EMBL/GenBank/DDBJ whole genome shotgun (WGS) entry which is preliminary data.</text>
</comment>
<keyword evidence="1" id="KW-0812">Transmembrane</keyword>
<proteinExistence type="predicted"/>
<evidence type="ECO:0000313" key="2">
    <source>
        <dbReference type="EMBL" id="PIR08083.1"/>
    </source>
</evidence>